<keyword evidence="7 9" id="KW-0472">Membrane</keyword>
<evidence type="ECO:0000256" key="1">
    <source>
        <dbReference type="ARBA" id="ARBA00004571"/>
    </source>
</evidence>
<keyword evidence="8 9" id="KW-0998">Cell outer membrane</keyword>
<dbReference type="Pfam" id="PF00593">
    <property type="entry name" value="TonB_dep_Rec_b-barrel"/>
    <property type="match status" value="1"/>
</dbReference>
<reference evidence="15 16" key="1">
    <citation type="submission" date="2018-06" db="EMBL/GenBank/DDBJ databases">
        <title>Genomic Encyclopedia of Type Strains, Phase IV (KMG-IV): sequencing the most valuable type-strain genomes for metagenomic binning, comparative biology and taxonomic classification.</title>
        <authorList>
            <person name="Goeker M."/>
        </authorList>
    </citation>
    <scope>NUCLEOTIDE SEQUENCE [LARGE SCALE GENOMIC DNA]</scope>
    <source>
        <strain evidence="15 16">DSM 25619</strain>
    </source>
</reference>
<accession>A0A366DMB9</accession>
<evidence type="ECO:0000256" key="4">
    <source>
        <dbReference type="ARBA" id="ARBA00022452"/>
    </source>
</evidence>
<evidence type="ECO:0000256" key="12">
    <source>
        <dbReference type="SAM" id="SignalP"/>
    </source>
</evidence>
<dbReference type="EMBL" id="QNRH01000009">
    <property type="protein sequence ID" value="RBO91230.1"/>
    <property type="molecule type" value="Genomic_DNA"/>
</dbReference>
<proteinExistence type="inferred from homology"/>
<organism evidence="15 16">
    <name type="scientific">Pseudochrobactrum asaccharolyticum</name>
    <dbReference type="NCBI Taxonomy" id="354351"/>
    <lineage>
        <taxon>Bacteria</taxon>
        <taxon>Pseudomonadati</taxon>
        <taxon>Pseudomonadota</taxon>
        <taxon>Alphaproteobacteria</taxon>
        <taxon>Hyphomicrobiales</taxon>
        <taxon>Brucellaceae</taxon>
        <taxon>Pseudochrobactrum</taxon>
    </lineage>
</organism>
<evidence type="ECO:0000313" key="15">
    <source>
        <dbReference type="EMBL" id="RBO91230.1"/>
    </source>
</evidence>
<dbReference type="InterPro" id="IPR000531">
    <property type="entry name" value="Beta-barrel_TonB"/>
</dbReference>
<evidence type="ECO:0000256" key="7">
    <source>
        <dbReference type="ARBA" id="ARBA00023136"/>
    </source>
</evidence>
<keyword evidence="3 9" id="KW-0813">Transport</keyword>
<dbReference type="CDD" id="cd01347">
    <property type="entry name" value="ligand_gated_channel"/>
    <property type="match status" value="1"/>
</dbReference>
<dbReference type="SUPFAM" id="SSF56935">
    <property type="entry name" value="Porins"/>
    <property type="match status" value="1"/>
</dbReference>
<gene>
    <name evidence="15" type="ORF">DFR47_10990</name>
</gene>
<evidence type="ECO:0000256" key="6">
    <source>
        <dbReference type="ARBA" id="ARBA00023077"/>
    </source>
</evidence>
<dbReference type="PROSITE" id="PS52016">
    <property type="entry name" value="TONB_DEPENDENT_REC_3"/>
    <property type="match status" value="1"/>
</dbReference>
<evidence type="ECO:0000256" key="10">
    <source>
        <dbReference type="RuleBase" id="RU003357"/>
    </source>
</evidence>
<evidence type="ECO:0000256" key="11">
    <source>
        <dbReference type="SAM" id="MobiDB-lite"/>
    </source>
</evidence>
<feature type="chain" id="PRO_5016924890" description="Heme transporter BhuA" evidence="12">
    <location>
        <begin position="26"/>
        <end position="736"/>
    </location>
</feature>
<evidence type="ECO:0000256" key="2">
    <source>
        <dbReference type="ARBA" id="ARBA00021261"/>
    </source>
</evidence>
<keyword evidence="4 9" id="KW-1134">Transmembrane beta strand</keyword>
<dbReference type="Gene3D" id="2.170.130.10">
    <property type="entry name" value="TonB-dependent receptor, plug domain"/>
    <property type="match status" value="1"/>
</dbReference>
<dbReference type="Pfam" id="PF07715">
    <property type="entry name" value="Plug"/>
    <property type="match status" value="1"/>
</dbReference>
<keyword evidence="15" id="KW-0675">Receptor</keyword>
<dbReference type="PANTHER" id="PTHR40980:SF4">
    <property type="entry name" value="TONB-DEPENDENT RECEPTOR-LIKE BETA-BARREL DOMAIN-CONTAINING PROTEIN"/>
    <property type="match status" value="1"/>
</dbReference>
<dbReference type="Gene3D" id="2.40.170.20">
    <property type="entry name" value="TonB-dependent receptor, beta-barrel domain"/>
    <property type="match status" value="1"/>
</dbReference>
<comment type="caution">
    <text evidence="15">The sequence shown here is derived from an EMBL/GenBank/DDBJ whole genome shotgun (WGS) entry which is preliminary data.</text>
</comment>
<evidence type="ECO:0000259" key="13">
    <source>
        <dbReference type="Pfam" id="PF00593"/>
    </source>
</evidence>
<feature type="domain" description="TonB-dependent receptor plug" evidence="14">
    <location>
        <begin position="56"/>
        <end position="157"/>
    </location>
</feature>
<protein>
    <recommendedName>
        <fullName evidence="2">Heme transporter BhuA</fullName>
    </recommendedName>
</protein>
<evidence type="ECO:0000256" key="5">
    <source>
        <dbReference type="ARBA" id="ARBA00022692"/>
    </source>
</evidence>
<dbReference type="PANTHER" id="PTHR40980">
    <property type="entry name" value="PLUG DOMAIN-CONTAINING PROTEIN"/>
    <property type="match status" value="1"/>
</dbReference>
<feature type="region of interest" description="Disordered" evidence="11">
    <location>
        <begin position="215"/>
        <end position="241"/>
    </location>
</feature>
<dbReference type="InterPro" id="IPR037066">
    <property type="entry name" value="Plug_dom_sf"/>
</dbReference>
<keyword evidence="6 10" id="KW-0798">TonB box</keyword>
<evidence type="ECO:0000256" key="8">
    <source>
        <dbReference type="ARBA" id="ARBA00023237"/>
    </source>
</evidence>
<keyword evidence="12" id="KW-0732">Signal</keyword>
<evidence type="ECO:0000313" key="16">
    <source>
        <dbReference type="Proteomes" id="UP000252893"/>
    </source>
</evidence>
<name>A0A366DMB9_9HYPH</name>
<dbReference type="InterPro" id="IPR039426">
    <property type="entry name" value="TonB-dep_rcpt-like"/>
</dbReference>
<sequence length="736" mass="82595">MKNSRALLLSTAAIVGCFWMSSAVAQQANEVLQLKEIVIKDLVRGSAVNALDARAQAPNAMTVIEGEQLNQFNDLSAGDAIRRLPGVTFPGVNRSREIKLRGIGREYTQVLIDGRPLIDGDSSRNFEVDRLPSAMIERIEIIRSPLSNMASLGAAGTVNIITKRQFERNGAGLSLGGGYLTDNGPTGDITGWASGSEGGFRYFLGGDYQRRRVNESSSEYSFGKGGTKPDGGSTEQQERSFDDTLLTGRFEFDLTEKDTLTFTPTYSRSHEKRDQTSYKFDKDQITLKEQNDELRKRTRETYAGYLEWAHDFSEDTRSRLFIDLQKGSEDTTREGMKYDLSKTPAKTEADRREADISLQRVAPGFVWNSQFGGHAVEGGFGVSFSKRDEEETRFRKGKVEPTLGRIYNVKEDIYYAYLSDQFSVFGPDELTAGLRIEHSRTGTTDADGNDYDVNATDYNPSLQYKYSLSEDLDWRLGVVRTLRRPDLRDLTPSLTSKDGTLAKPDTRGNPYTSPEKIWGVDTGADWYILDRQGIVSANFYARKFEDKIENALSRETSGGRWVSTPENVGNGHLYGVELEARAPRDFLNLENLTVFANGTAMKSRLTDDRTGQKRRFSETPDFVSNIGMDYYLPDLKTTLGINLNTTYAYTQNILELNKDNGLSNVRTHFSALNRLDLSARTDITENFSVSFSALNVLRTKDKRERTTFDDTGAVTGLTETKEPSYSSYYVRASYKW</sequence>
<dbReference type="RefSeq" id="WP_113945910.1">
    <property type="nucleotide sequence ID" value="NZ_JBHEEG010000010.1"/>
</dbReference>
<feature type="domain" description="TonB-dependent receptor-like beta-barrel" evidence="13">
    <location>
        <begin position="209"/>
        <end position="696"/>
    </location>
</feature>
<dbReference type="InterPro" id="IPR036942">
    <property type="entry name" value="Beta-barrel_TonB_sf"/>
</dbReference>
<feature type="signal peptide" evidence="12">
    <location>
        <begin position="1"/>
        <end position="25"/>
    </location>
</feature>
<dbReference type="OrthoDB" id="5476657at2"/>
<dbReference type="GO" id="GO:0009279">
    <property type="term" value="C:cell outer membrane"/>
    <property type="evidence" value="ECO:0007669"/>
    <property type="project" value="UniProtKB-SubCell"/>
</dbReference>
<feature type="region of interest" description="Disordered" evidence="11">
    <location>
        <begin position="491"/>
        <end position="514"/>
    </location>
</feature>
<keyword evidence="16" id="KW-1185">Reference proteome</keyword>
<evidence type="ECO:0000256" key="9">
    <source>
        <dbReference type="PROSITE-ProRule" id="PRU01360"/>
    </source>
</evidence>
<keyword evidence="5 9" id="KW-0812">Transmembrane</keyword>
<dbReference type="AlphaFoldDB" id="A0A366DMB9"/>
<dbReference type="Proteomes" id="UP000252893">
    <property type="component" value="Unassembled WGS sequence"/>
</dbReference>
<comment type="subcellular location">
    <subcellularLocation>
        <location evidence="1 9">Cell outer membrane</location>
        <topology evidence="1 9">Multi-pass membrane protein</topology>
    </subcellularLocation>
</comment>
<evidence type="ECO:0000259" key="14">
    <source>
        <dbReference type="Pfam" id="PF07715"/>
    </source>
</evidence>
<dbReference type="InterPro" id="IPR012910">
    <property type="entry name" value="Plug_dom"/>
</dbReference>
<dbReference type="PROSITE" id="PS51257">
    <property type="entry name" value="PROKAR_LIPOPROTEIN"/>
    <property type="match status" value="1"/>
</dbReference>
<evidence type="ECO:0000256" key="3">
    <source>
        <dbReference type="ARBA" id="ARBA00022448"/>
    </source>
</evidence>
<comment type="similarity">
    <text evidence="9 10">Belongs to the TonB-dependent receptor family.</text>
</comment>